<reference evidence="2" key="1">
    <citation type="journal article" date="2019" name="Int. J. Syst. Evol. Microbiol.">
        <title>The Global Catalogue of Microorganisms (GCM) 10K type strain sequencing project: providing services to taxonomists for standard genome sequencing and annotation.</title>
        <authorList>
            <consortium name="The Broad Institute Genomics Platform"/>
            <consortium name="The Broad Institute Genome Sequencing Center for Infectious Disease"/>
            <person name="Wu L."/>
            <person name="Ma J."/>
        </authorList>
    </citation>
    <scope>NUCLEOTIDE SEQUENCE [LARGE SCALE GENOMIC DNA]</scope>
    <source>
        <strain evidence="2">KCTC 23707</strain>
    </source>
</reference>
<organism evidence="1 2">
    <name type="scientific">Chelativorans composti</name>
    <dbReference type="NCBI Taxonomy" id="768533"/>
    <lineage>
        <taxon>Bacteria</taxon>
        <taxon>Pseudomonadati</taxon>
        <taxon>Pseudomonadota</taxon>
        <taxon>Alphaproteobacteria</taxon>
        <taxon>Hyphomicrobiales</taxon>
        <taxon>Phyllobacteriaceae</taxon>
        <taxon>Chelativorans</taxon>
    </lineage>
</organism>
<protein>
    <recommendedName>
        <fullName evidence="3">Secreted protein</fullName>
    </recommendedName>
</protein>
<dbReference type="Proteomes" id="UP001597373">
    <property type="component" value="Unassembled WGS sequence"/>
</dbReference>
<accession>A0ABW5DLN7</accession>
<evidence type="ECO:0000313" key="2">
    <source>
        <dbReference type="Proteomes" id="UP001597373"/>
    </source>
</evidence>
<comment type="caution">
    <text evidence="1">The sequence shown here is derived from an EMBL/GenBank/DDBJ whole genome shotgun (WGS) entry which is preliminary data.</text>
</comment>
<dbReference type="EMBL" id="JBHUIR010000054">
    <property type="protein sequence ID" value="MFD2260879.1"/>
    <property type="molecule type" value="Genomic_DNA"/>
</dbReference>
<name>A0ABW5DLN7_9HYPH</name>
<gene>
    <name evidence="1" type="ORF">ACFSMZ_14085</name>
</gene>
<keyword evidence="2" id="KW-1185">Reference proteome</keyword>
<proteinExistence type="predicted"/>
<evidence type="ECO:0000313" key="1">
    <source>
        <dbReference type="EMBL" id="MFD2260879.1"/>
    </source>
</evidence>
<evidence type="ECO:0008006" key="3">
    <source>
        <dbReference type="Google" id="ProtNLM"/>
    </source>
</evidence>
<sequence>MPVILCFLVLLVSPHPSLCGQVTVGLVLYDLFQARDYTVKYQTFASLVLIELLADLRRNCGCIRKGGL</sequence>